<feature type="chain" id="PRO_5035307621" evidence="3">
    <location>
        <begin position="24"/>
        <end position="751"/>
    </location>
</feature>
<feature type="signal peptide" evidence="3">
    <location>
        <begin position="1"/>
        <end position="23"/>
    </location>
</feature>
<feature type="transmembrane region" description="Helical" evidence="2">
    <location>
        <begin position="668"/>
        <end position="687"/>
    </location>
</feature>
<evidence type="ECO:0000256" key="3">
    <source>
        <dbReference type="SAM" id="SignalP"/>
    </source>
</evidence>
<organism evidence="4 5">
    <name type="scientific">Chionoecetes opilio</name>
    <name type="common">Atlantic snow crab</name>
    <name type="synonym">Cancer opilio</name>
    <dbReference type="NCBI Taxonomy" id="41210"/>
    <lineage>
        <taxon>Eukaryota</taxon>
        <taxon>Metazoa</taxon>
        <taxon>Ecdysozoa</taxon>
        <taxon>Arthropoda</taxon>
        <taxon>Crustacea</taxon>
        <taxon>Multicrustacea</taxon>
        <taxon>Malacostraca</taxon>
        <taxon>Eumalacostraca</taxon>
        <taxon>Eucarida</taxon>
        <taxon>Decapoda</taxon>
        <taxon>Pleocyemata</taxon>
        <taxon>Brachyura</taxon>
        <taxon>Eubrachyura</taxon>
        <taxon>Majoidea</taxon>
        <taxon>Majidae</taxon>
        <taxon>Chionoecetes</taxon>
    </lineage>
</organism>
<keyword evidence="2" id="KW-0472">Membrane</keyword>
<dbReference type="AlphaFoldDB" id="A0A8J4Y5A5"/>
<feature type="transmembrane region" description="Helical" evidence="2">
    <location>
        <begin position="631"/>
        <end position="648"/>
    </location>
</feature>
<evidence type="ECO:0000256" key="2">
    <source>
        <dbReference type="SAM" id="Phobius"/>
    </source>
</evidence>
<keyword evidence="2" id="KW-0812">Transmembrane</keyword>
<accession>A0A8J4Y5A5</accession>
<reference evidence="4" key="1">
    <citation type="submission" date="2020-07" db="EMBL/GenBank/DDBJ databases">
        <title>The High-quality genome of the commercially important snow crab, Chionoecetes opilio.</title>
        <authorList>
            <person name="Jeong J.-H."/>
            <person name="Ryu S."/>
        </authorList>
    </citation>
    <scope>NUCLEOTIDE SEQUENCE</scope>
    <source>
        <strain evidence="4">MADBK_172401_WGS</strain>
        <tissue evidence="4">Digestive gland</tissue>
    </source>
</reference>
<keyword evidence="5" id="KW-1185">Reference proteome</keyword>
<dbReference type="PANTHER" id="PTHR46953:SF1">
    <property type="entry name" value="G-PROTEIN COUPLED RECEPTOR MTH-LIKE 1-RELATED"/>
    <property type="match status" value="1"/>
</dbReference>
<keyword evidence="2" id="KW-1133">Transmembrane helix</keyword>
<dbReference type="PANTHER" id="PTHR46953">
    <property type="entry name" value="G-PROTEIN COUPLED RECEPTOR MTH-LIKE 1-RELATED"/>
    <property type="match status" value="1"/>
</dbReference>
<feature type="transmembrane region" description="Helical" evidence="2">
    <location>
        <begin position="605"/>
        <end position="624"/>
    </location>
</feature>
<dbReference type="Proteomes" id="UP000770661">
    <property type="component" value="Unassembled WGS sequence"/>
</dbReference>
<dbReference type="EMBL" id="JACEEZ010019987">
    <property type="protein sequence ID" value="KAG0715130.1"/>
    <property type="molecule type" value="Genomic_DNA"/>
</dbReference>
<evidence type="ECO:0000256" key="1">
    <source>
        <dbReference type="SAM" id="MobiDB-lite"/>
    </source>
</evidence>
<sequence length="751" mass="83410">MRCSVVTALTVLCLTHHLPLSAAQPQGQRDSQGPEGTEGLTLLSVADGGDASLRGSDGSWNASQASLPAEDGLPETLRENTATSVTWDAMIAASQDDAPVTLDRLVFPVGPQEDVTTMPPENTIPTHQSDISITTHEDITAIPLEDTIVSTPDGNIIFTIPVENVIPTHQANSFITSEEDIITTTQEDIITTPQESITTISSLDEISTSQEDMSTSEEQGGGERVLTTVVQPVLEDGRVPTRVDQLVICSCPELTPDSCRHMLSDITIDGKDHEYANIRKPVAAMNVVVHNVACLKEDHRLRNFSEGQFFFRDRGDIVLREADYLTDLRVNDFCADLRPGKYGDMKWTLKTCIPPPSVPRCCPVGQALRGGLCRDANAPALLMPPMSAGLEEKAIYWPVIKNHYHPLTCTKDPLKSIPLVSEESKLMVLPTGILHIWRRADAHVMLKYTYPSDLCIDGHVDAYGTVVYSANICYSNPEDVHHKVCDGHTCIRKCCQEGEEMSLSLYRCVPSNRTAFEPLFTIPPDEYRMVYGKPLCPYQTLMDSATVNSRGQVHFSDTTFSARDYCVDKFSDGRGKVEDKAMVCLKDPSGAWVKARKIAFPICKILSILFLLLTVICYCLMPVLLRGDGCYQLFHVLSLMLGYTFLFIQETYSKTWEDTTCFAMGIMLQFSFLATFFWLNVLCFEVWRKIRCVLSRSYLVRLPLRELQNGYIAHSSALLVLPSICSIITLQSRQGCSQSVFLRKAGCVLRT</sequence>
<dbReference type="InterPro" id="IPR052808">
    <property type="entry name" value="GPCR_Mth-like"/>
</dbReference>
<proteinExistence type="predicted"/>
<comment type="caution">
    <text evidence="4">The sequence shown here is derived from an EMBL/GenBank/DDBJ whole genome shotgun (WGS) entry which is preliminary data.</text>
</comment>
<dbReference type="OrthoDB" id="6134459at2759"/>
<dbReference type="Gene3D" id="1.20.1070.10">
    <property type="entry name" value="Rhodopsin 7-helix transmembrane proteins"/>
    <property type="match status" value="1"/>
</dbReference>
<evidence type="ECO:0000313" key="5">
    <source>
        <dbReference type="Proteomes" id="UP000770661"/>
    </source>
</evidence>
<protein>
    <submittedName>
        <fullName evidence="4">Putative G-protein coupled receptor Mth-like 1</fullName>
    </submittedName>
</protein>
<keyword evidence="3" id="KW-0732">Signal</keyword>
<evidence type="ECO:0000313" key="4">
    <source>
        <dbReference type="EMBL" id="KAG0715130.1"/>
    </source>
</evidence>
<name>A0A8J4Y5A5_CHIOP</name>
<keyword evidence="4" id="KW-0675">Receptor</keyword>
<gene>
    <name evidence="4" type="primary">mthl1_2</name>
    <name evidence="4" type="ORF">GWK47_012665</name>
</gene>
<feature type="region of interest" description="Disordered" evidence="1">
    <location>
        <begin position="47"/>
        <end position="73"/>
    </location>
</feature>